<evidence type="ECO:0000256" key="1">
    <source>
        <dbReference type="ARBA" id="ARBA00006484"/>
    </source>
</evidence>
<evidence type="ECO:0000313" key="4">
    <source>
        <dbReference type="EMBL" id="KXS14356.1"/>
    </source>
</evidence>
<dbReference type="AlphaFoldDB" id="A0A139AC34"/>
<protein>
    <submittedName>
        <fullName evidence="4">NAD(P)-binding protein</fullName>
    </submittedName>
</protein>
<dbReference type="Pfam" id="PF00106">
    <property type="entry name" value="adh_short"/>
    <property type="match status" value="1"/>
</dbReference>
<keyword evidence="5" id="KW-1185">Reference proteome</keyword>
<keyword evidence="2" id="KW-0521">NADP</keyword>
<evidence type="ECO:0000256" key="3">
    <source>
        <dbReference type="ARBA" id="ARBA00023002"/>
    </source>
</evidence>
<sequence length="236" mass="25695">MSSLSAVRNAARFVLEAVAEPGHLNILILNAGLVFAQSGGTTAEGYEPHMGVNYMANALLIRMLLPALKRAPGRNGRVVLVSSIAARLAWLGLETGPPDPAKFKDAKTPIGRSYARSKVAGVLYAIELAKRNQDDLTVLVIHPGIVDTPGTAKASLLHRTVLYIFGLLLYGGYTTPEDGCKNYLWACMAKRETVESGGFYGPVGRREKGTWHDGNEAARKVLWEWTEREVEVYAEV</sequence>
<dbReference type="EMBL" id="KQ965770">
    <property type="protein sequence ID" value="KXS14356.1"/>
    <property type="molecule type" value="Genomic_DNA"/>
</dbReference>
<proteinExistence type="inferred from homology"/>
<dbReference type="PANTHER" id="PTHR24320">
    <property type="entry name" value="RETINOL DEHYDROGENASE"/>
    <property type="match status" value="1"/>
</dbReference>
<accession>A0A139AC34</accession>
<dbReference type="GO" id="GO:0016491">
    <property type="term" value="F:oxidoreductase activity"/>
    <property type="evidence" value="ECO:0007669"/>
    <property type="project" value="UniProtKB-KW"/>
</dbReference>
<keyword evidence="3" id="KW-0560">Oxidoreductase</keyword>
<name>A0A139AC34_GONPJ</name>
<dbReference type="Proteomes" id="UP000070544">
    <property type="component" value="Unassembled WGS sequence"/>
</dbReference>
<comment type="similarity">
    <text evidence="1">Belongs to the short-chain dehydrogenases/reductases (SDR) family.</text>
</comment>
<evidence type="ECO:0000256" key="2">
    <source>
        <dbReference type="ARBA" id="ARBA00022857"/>
    </source>
</evidence>
<dbReference type="PRINTS" id="PR00081">
    <property type="entry name" value="GDHRDH"/>
</dbReference>
<dbReference type="SUPFAM" id="SSF51735">
    <property type="entry name" value="NAD(P)-binding Rossmann-fold domains"/>
    <property type="match status" value="1"/>
</dbReference>
<dbReference type="InterPro" id="IPR036291">
    <property type="entry name" value="NAD(P)-bd_dom_sf"/>
</dbReference>
<dbReference type="InterPro" id="IPR002347">
    <property type="entry name" value="SDR_fam"/>
</dbReference>
<reference evidence="4 5" key="1">
    <citation type="journal article" date="2015" name="Genome Biol. Evol.">
        <title>Phylogenomic analyses indicate that early fungi evolved digesting cell walls of algal ancestors of land plants.</title>
        <authorList>
            <person name="Chang Y."/>
            <person name="Wang S."/>
            <person name="Sekimoto S."/>
            <person name="Aerts A.L."/>
            <person name="Choi C."/>
            <person name="Clum A."/>
            <person name="LaButti K.M."/>
            <person name="Lindquist E.A."/>
            <person name="Yee Ngan C."/>
            <person name="Ohm R.A."/>
            <person name="Salamov A.A."/>
            <person name="Grigoriev I.V."/>
            <person name="Spatafora J.W."/>
            <person name="Berbee M.L."/>
        </authorList>
    </citation>
    <scope>NUCLEOTIDE SEQUENCE [LARGE SCALE GENOMIC DNA]</scope>
    <source>
        <strain evidence="4 5">JEL478</strain>
    </source>
</reference>
<organism evidence="4 5">
    <name type="scientific">Gonapodya prolifera (strain JEL478)</name>
    <name type="common">Monoblepharis prolifera</name>
    <dbReference type="NCBI Taxonomy" id="1344416"/>
    <lineage>
        <taxon>Eukaryota</taxon>
        <taxon>Fungi</taxon>
        <taxon>Fungi incertae sedis</taxon>
        <taxon>Chytridiomycota</taxon>
        <taxon>Chytridiomycota incertae sedis</taxon>
        <taxon>Monoblepharidomycetes</taxon>
        <taxon>Monoblepharidales</taxon>
        <taxon>Gonapodyaceae</taxon>
        <taxon>Gonapodya</taxon>
    </lineage>
</organism>
<dbReference type="OrthoDB" id="191139at2759"/>
<evidence type="ECO:0000313" key="5">
    <source>
        <dbReference type="Proteomes" id="UP000070544"/>
    </source>
</evidence>
<dbReference type="PANTHER" id="PTHR24320:SF282">
    <property type="entry name" value="WW DOMAIN-CONTAINING OXIDOREDUCTASE"/>
    <property type="match status" value="1"/>
</dbReference>
<dbReference type="OMA" id="VNYMANA"/>
<dbReference type="Gene3D" id="3.40.50.720">
    <property type="entry name" value="NAD(P)-binding Rossmann-like Domain"/>
    <property type="match status" value="1"/>
</dbReference>
<gene>
    <name evidence="4" type="ORF">M427DRAFT_156099</name>
</gene>
<dbReference type="STRING" id="1344416.A0A139AC34"/>